<dbReference type="InterPro" id="IPR017517">
    <property type="entry name" value="Maleyloyr_isom"/>
</dbReference>
<feature type="region of interest" description="Disordered" evidence="1">
    <location>
        <begin position="147"/>
        <end position="181"/>
    </location>
</feature>
<protein>
    <submittedName>
        <fullName evidence="3">TIGR03086 family metal-binding protein</fullName>
    </submittedName>
</protein>
<evidence type="ECO:0000313" key="4">
    <source>
        <dbReference type="Proteomes" id="UP001500363"/>
    </source>
</evidence>
<keyword evidence="4" id="KW-1185">Reference proteome</keyword>
<dbReference type="NCBIfam" id="TIGR03083">
    <property type="entry name" value="maleylpyruvate isomerase family mycothiol-dependent enzyme"/>
    <property type="match status" value="1"/>
</dbReference>
<feature type="domain" description="Mycothiol-dependent maleylpyruvate isomerase metal-binding" evidence="2">
    <location>
        <begin position="4"/>
        <end position="116"/>
    </location>
</feature>
<gene>
    <name evidence="3" type="ORF">GCM10009741_03480</name>
</gene>
<dbReference type="InterPro" id="IPR024344">
    <property type="entry name" value="MDMPI_metal-binding"/>
</dbReference>
<accession>A0ABN2A397</accession>
<dbReference type="InterPro" id="IPR034660">
    <property type="entry name" value="DinB/YfiT-like"/>
</dbReference>
<dbReference type="EMBL" id="BAAANC010000001">
    <property type="protein sequence ID" value="GAA1509801.1"/>
    <property type="molecule type" value="Genomic_DNA"/>
</dbReference>
<dbReference type="Gene3D" id="1.20.120.450">
    <property type="entry name" value="dinb family like domain"/>
    <property type="match status" value="1"/>
</dbReference>
<dbReference type="NCBIfam" id="TIGR03086">
    <property type="entry name" value="TIGR03086 family metal-binding protein"/>
    <property type="match status" value="1"/>
</dbReference>
<evidence type="ECO:0000259" key="2">
    <source>
        <dbReference type="Pfam" id="PF11716"/>
    </source>
</evidence>
<dbReference type="InterPro" id="IPR017520">
    <property type="entry name" value="CHP03086"/>
</dbReference>
<evidence type="ECO:0000313" key="3">
    <source>
        <dbReference type="EMBL" id="GAA1509801.1"/>
    </source>
</evidence>
<dbReference type="Pfam" id="PF11716">
    <property type="entry name" value="MDMPI_N"/>
    <property type="match status" value="1"/>
</dbReference>
<sequence>MCLAVVAQVRPDQLTLPTPCSDWTLGELLAHQVAENRGFAANVINPPGAINREIWRPGQPETALESFAESVNLVTGAFRVAELDAPVEVREFGVFPARTAIAMHFVDYLAHGWDIAKAIGLADPIPPRLAEAAIPYADAIPKDRPAGGSFAPVLETAEDESPNNRFLSLTGRDPAWTGEQQ</sequence>
<evidence type="ECO:0000256" key="1">
    <source>
        <dbReference type="SAM" id="MobiDB-lite"/>
    </source>
</evidence>
<dbReference type="Proteomes" id="UP001500363">
    <property type="component" value="Unassembled WGS sequence"/>
</dbReference>
<proteinExistence type="predicted"/>
<reference evidence="3 4" key="1">
    <citation type="journal article" date="2019" name="Int. J. Syst. Evol. Microbiol.">
        <title>The Global Catalogue of Microorganisms (GCM) 10K type strain sequencing project: providing services to taxonomists for standard genome sequencing and annotation.</title>
        <authorList>
            <consortium name="The Broad Institute Genomics Platform"/>
            <consortium name="The Broad Institute Genome Sequencing Center for Infectious Disease"/>
            <person name="Wu L."/>
            <person name="Ma J."/>
        </authorList>
    </citation>
    <scope>NUCLEOTIDE SEQUENCE [LARGE SCALE GENOMIC DNA]</scope>
    <source>
        <strain evidence="3 4">JCM 14303</strain>
    </source>
</reference>
<organism evidence="3 4">
    <name type="scientific">Kribbella lupini</name>
    <dbReference type="NCBI Taxonomy" id="291602"/>
    <lineage>
        <taxon>Bacteria</taxon>
        <taxon>Bacillati</taxon>
        <taxon>Actinomycetota</taxon>
        <taxon>Actinomycetes</taxon>
        <taxon>Propionibacteriales</taxon>
        <taxon>Kribbellaceae</taxon>
        <taxon>Kribbella</taxon>
    </lineage>
</organism>
<dbReference type="SUPFAM" id="SSF109854">
    <property type="entry name" value="DinB/YfiT-like putative metalloenzymes"/>
    <property type="match status" value="1"/>
</dbReference>
<comment type="caution">
    <text evidence="3">The sequence shown here is derived from an EMBL/GenBank/DDBJ whole genome shotgun (WGS) entry which is preliminary data.</text>
</comment>
<name>A0ABN2A397_9ACTN</name>